<dbReference type="SUPFAM" id="SSF56954">
    <property type="entry name" value="Outer membrane efflux proteins (OEP)"/>
    <property type="match status" value="1"/>
</dbReference>
<dbReference type="PANTHER" id="PTHR30203">
    <property type="entry name" value="OUTER MEMBRANE CATION EFFLUX PROTEIN"/>
    <property type="match status" value="1"/>
</dbReference>
<dbReference type="RefSeq" id="WP_045984811.1">
    <property type="nucleotide sequence ID" value="NZ_CP063051.1"/>
</dbReference>
<accession>A0A837GD15</accession>
<dbReference type="EMBL" id="JXXR01000001">
    <property type="protein sequence ID" value="KJY77833.1"/>
    <property type="molecule type" value="Genomic_DNA"/>
</dbReference>
<dbReference type="InterPro" id="IPR010131">
    <property type="entry name" value="MdtP/NodT-like"/>
</dbReference>
<name>A0A837GD15_9VIBR</name>
<comment type="caution">
    <text evidence="2">The sequence shown here is derived from an EMBL/GenBank/DDBJ whole genome shotgun (WGS) entry which is preliminary data.</text>
</comment>
<dbReference type="Gene3D" id="2.20.200.10">
    <property type="entry name" value="Outer membrane efflux proteins (OEP)"/>
    <property type="match status" value="1"/>
</dbReference>
<organism evidence="2">
    <name type="scientific">Vibrio coralliilyticus</name>
    <dbReference type="NCBI Taxonomy" id="190893"/>
    <lineage>
        <taxon>Bacteria</taxon>
        <taxon>Pseudomonadati</taxon>
        <taxon>Pseudomonadota</taxon>
        <taxon>Gammaproteobacteria</taxon>
        <taxon>Vibrionales</taxon>
        <taxon>Vibrionaceae</taxon>
        <taxon>Vibrio</taxon>
    </lineage>
</organism>
<proteinExistence type="inferred from homology"/>
<gene>
    <name evidence="2" type="ORF">TW71_02020</name>
</gene>
<evidence type="ECO:0000256" key="1">
    <source>
        <dbReference type="ARBA" id="ARBA00007613"/>
    </source>
</evidence>
<reference evidence="2" key="1">
    <citation type="journal article" date="2015" name="BMC Genomics">
        <title>Genome mining reveals unlocked bioactive potential of marine Gram-negative bacteria.</title>
        <authorList>
            <person name="Machado H."/>
            <person name="Sonnenschein E.C."/>
            <person name="Melchiorsen J."/>
            <person name="Gram L."/>
        </authorList>
    </citation>
    <scope>NUCLEOTIDE SEQUENCE</scope>
    <source>
        <strain evidence="2">S2052</strain>
    </source>
</reference>
<dbReference type="InterPro" id="IPR003423">
    <property type="entry name" value="OMP_efflux"/>
</dbReference>
<dbReference type="Pfam" id="PF02321">
    <property type="entry name" value="OEP"/>
    <property type="match status" value="2"/>
</dbReference>
<dbReference type="PROSITE" id="PS51257">
    <property type="entry name" value="PROKAR_LIPOPROTEIN"/>
    <property type="match status" value="1"/>
</dbReference>
<sequence length="463" mass="51130">MTLRYSILALTLAGVMGCATGTDADFATQAEQNSTQSVEQLLAQVVVERQISFEADDISQPTQLTDLISIPELDQYLRAAFAHSPSLQQSVIALKIAYAQQGVTMADQLPTANASFTGQSKEDTDDSYTGEVTVSWELDLWQKLADSSEAARKDVAASQASLQSAKDLLAANIMRNWLEISVNQQLLDIELRRLDVLENNEVLVLERYQVGLGSLEDLDNAKTSTASTRSTVAEYEENLEQSRRSLQLLTGQWQSELQQPEVAMTFPQVVNPLDSLAQQNMAGRPDLQQAFYNIEAEALRTNAAYKAMLPSFSLTASLTDIAQSPSEALLTDPLWSLLGQLSAPLFQGGKLKSQAEIAQLTTEQSYWAYQEALLTAINEVENAVGQEYSLEKQQLHLNQAFTSSKRSFVSYEEKYRKGLVDIFDLLTVQQQTYDTEAQLVNATYQRLLNRIDLGLALGLGVSS</sequence>
<comment type="similarity">
    <text evidence="1">Belongs to the outer membrane factor (OMF) (TC 1.B.17) family.</text>
</comment>
<dbReference type="PANTHER" id="PTHR30203:SF33">
    <property type="entry name" value="BLR4455 PROTEIN"/>
    <property type="match status" value="1"/>
</dbReference>
<dbReference type="GO" id="GO:0015562">
    <property type="term" value="F:efflux transmembrane transporter activity"/>
    <property type="evidence" value="ECO:0007669"/>
    <property type="project" value="InterPro"/>
</dbReference>
<evidence type="ECO:0000313" key="2">
    <source>
        <dbReference type="EMBL" id="KJY77833.1"/>
    </source>
</evidence>
<dbReference type="AlphaFoldDB" id="A0A837GD15"/>
<protein>
    <submittedName>
        <fullName evidence="2">RND transporter</fullName>
    </submittedName>
</protein>
<dbReference type="Gene3D" id="1.20.1600.10">
    <property type="entry name" value="Outer membrane efflux proteins (OEP)"/>
    <property type="match status" value="1"/>
</dbReference>